<name>A0ACA9LT19_9GLOM</name>
<comment type="caution">
    <text evidence="1">The sequence shown here is derived from an EMBL/GenBank/DDBJ whole genome shotgun (WGS) entry which is preliminary data.</text>
</comment>
<proteinExistence type="predicted"/>
<dbReference type="EMBL" id="CAJVPT010007758">
    <property type="protein sequence ID" value="CAG8544427.1"/>
    <property type="molecule type" value="Genomic_DNA"/>
</dbReference>
<sequence>MSENRAFDNFSDPKTLVTSKKQNALDIYCPQSSCKCLILRANIGTLVERPKEKLTLPKGQNKTQPSEISETSNKNEKKVTEGNNKEGNSSQLQGFWQLTDLMAFENIGFSKTIIETGVKYICCADCNTGPLGYHDTVAKEVEYLIAVDKVSYAVIQETGIEA</sequence>
<protein>
    <submittedName>
        <fullName evidence="1">4784_t:CDS:1</fullName>
    </submittedName>
</protein>
<evidence type="ECO:0000313" key="2">
    <source>
        <dbReference type="Proteomes" id="UP000789525"/>
    </source>
</evidence>
<keyword evidence="2" id="KW-1185">Reference proteome</keyword>
<organism evidence="1 2">
    <name type="scientific">Acaulospora colombiana</name>
    <dbReference type="NCBI Taxonomy" id="27376"/>
    <lineage>
        <taxon>Eukaryota</taxon>
        <taxon>Fungi</taxon>
        <taxon>Fungi incertae sedis</taxon>
        <taxon>Mucoromycota</taxon>
        <taxon>Glomeromycotina</taxon>
        <taxon>Glomeromycetes</taxon>
        <taxon>Diversisporales</taxon>
        <taxon>Acaulosporaceae</taxon>
        <taxon>Acaulospora</taxon>
    </lineage>
</organism>
<evidence type="ECO:0000313" key="1">
    <source>
        <dbReference type="EMBL" id="CAG8544427.1"/>
    </source>
</evidence>
<gene>
    <name evidence="1" type="ORF">ACOLOM_LOCUS4596</name>
</gene>
<reference evidence="1" key="1">
    <citation type="submission" date="2021-06" db="EMBL/GenBank/DDBJ databases">
        <authorList>
            <person name="Kallberg Y."/>
            <person name="Tangrot J."/>
            <person name="Rosling A."/>
        </authorList>
    </citation>
    <scope>NUCLEOTIDE SEQUENCE</scope>
    <source>
        <strain evidence="1">CL356</strain>
    </source>
</reference>
<accession>A0ACA9LT19</accession>
<dbReference type="Proteomes" id="UP000789525">
    <property type="component" value="Unassembled WGS sequence"/>
</dbReference>